<organism evidence="22 23">
    <name type="scientific">Ranatra chinensis</name>
    <dbReference type="NCBI Taxonomy" id="642074"/>
    <lineage>
        <taxon>Eukaryota</taxon>
        <taxon>Metazoa</taxon>
        <taxon>Ecdysozoa</taxon>
        <taxon>Arthropoda</taxon>
        <taxon>Hexapoda</taxon>
        <taxon>Insecta</taxon>
        <taxon>Pterygota</taxon>
        <taxon>Neoptera</taxon>
        <taxon>Paraneoptera</taxon>
        <taxon>Hemiptera</taxon>
        <taxon>Heteroptera</taxon>
        <taxon>Panheteroptera</taxon>
        <taxon>Nepomorpha</taxon>
        <taxon>Nepidae</taxon>
        <taxon>Ranatrinae</taxon>
        <taxon>Ranatra</taxon>
    </lineage>
</organism>
<proteinExistence type="inferred from homology"/>
<comment type="catalytic activity">
    <reaction evidence="20">
        <text>(15S)-hydroxy-(5Z,8Z,11Z,13E)-eicosatetraenoate + NAD(+) = 15-oxo-(5Z,8Z,11Z,13E)-eicosatetraenoate + NADH + H(+)</text>
        <dbReference type="Rhea" id="RHEA:23260"/>
        <dbReference type="ChEBI" id="CHEBI:15378"/>
        <dbReference type="ChEBI" id="CHEBI:57409"/>
        <dbReference type="ChEBI" id="CHEBI:57410"/>
        <dbReference type="ChEBI" id="CHEBI:57540"/>
        <dbReference type="ChEBI" id="CHEBI:57945"/>
        <dbReference type="EC" id="1.1.1.232"/>
    </reaction>
    <physiologicalReaction direction="left-to-right" evidence="20">
        <dbReference type="Rhea" id="RHEA:23261"/>
    </physiologicalReaction>
</comment>
<comment type="catalytic activity">
    <reaction evidence="21">
        <text>resolvin E1 + NAD(+) = 18-oxo-resolvin E1 + NADH + H(+)</text>
        <dbReference type="Rhea" id="RHEA:49244"/>
        <dbReference type="ChEBI" id="CHEBI:15378"/>
        <dbReference type="ChEBI" id="CHEBI:57540"/>
        <dbReference type="ChEBI" id="CHEBI:57945"/>
        <dbReference type="ChEBI" id="CHEBI:91000"/>
        <dbReference type="ChEBI" id="CHEBI:91001"/>
    </reaction>
    <physiologicalReaction direction="left-to-right" evidence="21">
        <dbReference type="Rhea" id="RHEA:49245"/>
    </physiologicalReaction>
</comment>
<comment type="catalytic activity">
    <reaction evidence="19">
        <text>resolvin D2 + NAD(+) = 16-oxoresolvin D2 + NADH + H(+)</text>
        <dbReference type="Rhea" id="RHEA:53588"/>
        <dbReference type="ChEBI" id="CHEBI:15378"/>
        <dbReference type="ChEBI" id="CHEBI:57540"/>
        <dbReference type="ChEBI" id="CHEBI:57945"/>
        <dbReference type="ChEBI" id="CHEBI:133367"/>
        <dbReference type="ChEBI" id="CHEBI:137498"/>
    </reaction>
    <physiologicalReaction direction="left-to-right" evidence="19">
        <dbReference type="Rhea" id="RHEA:53589"/>
    </physiologicalReaction>
</comment>
<dbReference type="PANTHER" id="PTHR44229">
    <property type="entry name" value="15-HYDROXYPROSTAGLANDIN DEHYDROGENASE [NAD(+)]"/>
    <property type="match status" value="1"/>
</dbReference>
<name>A0ABD0YDM8_9HEMI</name>
<evidence type="ECO:0000313" key="22">
    <source>
        <dbReference type="EMBL" id="KAL1129421.1"/>
    </source>
</evidence>
<comment type="catalytic activity">
    <reaction evidence="17">
        <text>prostaglandin A1 + NAD(+) = 15-oxo-prostaglandin A1 + NADH + H(+)</text>
        <dbReference type="Rhea" id="RHEA:41263"/>
        <dbReference type="ChEBI" id="CHEBI:15378"/>
        <dbReference type="ChEBI" id="CHEBI:57398"/>
        <dbReference type="ChEBI" id="CHEBI:57540"/>
        <dbReference type="ChEBI" id="CHEBI:57945"/>
        <dbReference type="ChEBI" id="CHEBI:85072"/>
    </reaction>
    <physiologicalReaction direction="left-to-right" evidence="17">
        <dbReference type="Rhea" id="RHEA:41264"/>
    </physiologicalReaction>
</comment>
<comment type="function">
    <text evidence="8">Catalyzes the NAD-dependent dehydrogenation (oxidation) of a broad array of hydroxylated polyunsaturated fatty acids (mainly eicosanoids and docosanoids, including prostaglandins, lipoxins and resolvins), yielding their corresponding keto (oxo) metabolites. Decreases the levels of the pro-proliferative prostaglandins such as prostaglandin E2 (whose activity is increased in cancer because of an increase in the expression of cyclooxygenase 2) and generates oxo-fatty acid products that can profoundly influence cell function by abrogating pro-inflammatory cytokine expression. Converts resolvins E1, D1 and D2 to their oxo products, which represents a mode of resolvin inactivation. Resolvin E1 plays important roles during the resolution phase of acute inflammation, while resolvins D1 and D2 have a unique role in obesity-induced adipose inflammation.</text>
</comment>
<evidence type="ECO:0000256" key="2">
    <source>
        <dbReference type="ARBA" id="ARBA00023002"/>
    </source>
</evidence>
<evidence type="ECO:0000256" key="14">
    <source>
        <dbReference type="ARBA" id="ARBA00048170"/>
    </source>
</evidence>
<evidence type="ECO:0000256" key="20">
    <source>
        <dbReference type="ARBA" id="ARBA00049151"/>
    </source>
</evidence>
<evidence type="ECO:0000256" key="3">
    <source>
        <dbReference type="ARBA" id="ARBA00038968"/>
    </source>
</evidence>
<evidence type="ECO:0000256" key="18">
    <source>
        <dbReference type="ARBA" id="ARBA00048739"/>
    </source>
</evidence>
<evidence type="ECO:0000256" key="19">
    <source>
        <dbReference type="ARBA" id="ARBA00048921"/>
    </source>
</evidence>
<comment type="catalytic activity">
    <reaction evidence="15">
        <text>resolvin D2 + NAD(+) = 7-oxoresolvin D2 + NADH + H(+)</text>
        <dbReference type="Rhea" id="RHEA:53584"/>
        <dbReference type="ChEBI" id="CHEBI:15378"/>
        <dbReference type="ChEBI" id="CHEBI:57540"/>
        <dbReference type="ChEBI" id="CHEBI:57945"/>
        <dbReference type="ChEBI" id="CHEBI:133367"/>
        <dbReference type="ChEBI" id="CHEBI:137497"/>
    </reaction>
    <physiologicalReaction direction="left-to-right" evidence="15">
        <dbReference type="Rhea" id="RHEA:53585"/>
    </physiologicalReaction>
</comment>
<dbReference type="SUPFAM" id="SSF51735">
    <property type="entry name" value="NAD(P)-binding Rossmann-fold domains"/>
    <property type="match status" value="1"/>
</dbReference>
<dbReference type="EC" id="1.1.1.232" evidence="4"/>
<keyword evidence="2" id="KW-0560">Oxidoreductase</keyword>
<protein>
    <recommendedName>
        <fullName evidence="5">15-hydroxyprostaglandin dehydrogenase [NAD(+)]</fullName>
        <ecNumber evidence="3">1.1.1.141</ecNumber>
        <ecNumber evidence="4">1.1.1.232</ecNumber>
    </recommendedName>
    <alternativeName>
        <fullName evidence="7">Eicosanoid/docosanoid dehydrogenase [NAD(+)]</fullName>
    </alternativeName>
    <alternativeName>
        <fullName evidence="6">Prostaglandin dehydrogenase 1</fullName>
    </alternativeName>
</protein>
<sequence>MKYMSKVNGGRGGIIINTASITSETPFPTIPIYAATKAAVSHFSRSFGDPLYSGKSGVKVIAINPGLTDTQILKNIADYSLYDPDVKVAFDVMRTKVPTQKVNNMGVGLLQVLEKAESGSVWTIENDQPAKRCLNPA</sequence>
<dbReference type="PANTHER" id="PTHR44229:SF4">
    <property type="entry name" value="15-HYDROXYPROSTAGLANDIN DEHYDROGENASE [NAD(+)]"/>
    <property type="match status" value="1"/>
</dbReference>
<dbReference type="Proteomes" id="UP001558652">
    <property type="component" value="Unassembled WGS sequence"/>
</dbReference>
<dbReference type="PROSITE" id="PS00061">
    <property type="entry name" value="ADH_SHORT"/>
    <property type="match status" value="1"/>
</dbReference>
<evidence type="ECO:0000256" key="6">
    <source>
        <dbReference type="ARBA" id="ARBA00041812"/>
    </source>
</evidence>
<evidence type="ECO:0000313" key="23">
    <source>
        <dbReference type="Proteomes" id="UP001558652"/>
    </source>
</evidence>
<keyword evidence="23" id="KW-1185">Reference proteome</keyword>
<evidence type="ECO:0000256" key="11">
    <source>
        <dbReference type="ARBA" id="ARBA00048008"/>
    </source>
</evidence>
<evidence type="ECO:0000256" key="9">
    <source>
        <dbReference type="ARBA" id="ARBA00047325"/>
    </source>
</evidence>
<dbReference type="EC" id="1.1.1.141" evidence="3"/>
<dbReference type="Gene3D" id="3.40.50.720">
    <property type="entry name" value="NAD(P)-binding Rossmann-like Domain"/>
    <property type="match status" value="1"/>
</dbReference>
<comment type="caution">
    <text evidence="22">The sequence shown here is derived from an EMBL/GenBank/DDBJ whole genome shotgun (WGS) entry which is preliminary data.</text>
</comment>
<dbReference type="PRINTS" id="PR01167">
    <property type="entry name" value="INSADHFAMILY"/>
</dbReference>
<evidence type="ECO:0000256" key="10">
    <source>
        <dbReference type="ARBA" id="ARBA00047672"/>
    </source>
</evidence>
<evidence type="ECO:0000256" key="7">
    <source>
        <dbReference type="ARBA" id="ARBA00042026"/>
    </source>
</evidence>
<dbReference type="InterPro" id="IPR002347">
    <property type="entry name" value="SDR_fam"/>
</dbReference>
<reference evidence="22 23" key="1">
    <citation type="submission" date="2024-07" db="EMBL/GenBank/DDBJ databases">
        <title>Chromosome-level genome assembly of the water stick insect Ranatra chinensis (Heteroptera: Nepidae).</title>
        <authorList>
            <person name="Liu X."/>
        </authorList>
    </citation>
    <scope>NUCLEOTIDE SEQUENCE [LARGE SCALE GENOMIC DNA]</scope>
    <source>
        <strain evidence="22">Cailab_2021Rc</strain>
        <tissue evidence="22">Muscle</tissue>
    </source>
</reference>
<gene>
    <name evidence="22" type="ORF">AAG570_013948</name>
</gene>
<evidence type="ECO:0000256" key="17">
    <source>
        <dbReference type="ARBA" id="ARBA00048611"/>
    </source>
</evidence>
<dbReference type="InterPro" id="IPR020904">
    <property type="entry name" value="Sc_DH/Rdtase_CS"/>
</dbReference>
<evidence type="ECO:0000256" key="16">
    <source>
        <dbReference type="ARBA" id="ARBA00048535"/>
    </source>
</evidence>
<comment type="similarity">
    <text evidence="1">Belongs to the short-chain dehydrogenases/reductases (SDR) family.</text>
</comment>
<dbReference type="Pfam" id="PF00106">
    <property type="entry name" value="adh_short"/>
    <property type="match status" value="1"/>
</dbReference>
<evidence type="ECO:0000256" key="13">
    <source>
        <dbReference type="ARBA" id="ARBA00048144"/>
    </source>
</evidence>
<comment type="catalytic activity">
    <reaction evidence="9">
        <text>prostaglandin E1 + NAD(+) = 15-oxoprostaglandin E1 + NADH + H(+)</text>
        <dbReference type="Rhea" id="RHEA:16477"/>
        <dbReference type="ChEBI" id="CHEBI:15378"/>
        <dbReference type="ChEBI" id="CHEBI:57397"/>
        <dbReference type="ChEBI" id="CHEBI:57401"/>
        <dbReference type="ChEBI" id="CHEBI:57540"/>
        <dbReference type="ChEBI" id="CHEBI:57945"/>
    </reaction>
    <physiologicalReaction direction="left-to-right" evidence="9">
        <dbReference type="Rhea" id="RHEA:16478"/>
    </physiologicalReaction>
</comment>
<comment type="catalytic activity">
    <reaction evidence="18">
        <text>prostaglandin E2 + NAD(+) = 15-oxoprostaglandin E2 + NADH + H(+)</text>
        <dbReference type="Rhea" id="RHEA:11876"/>
        <dbReference type="ChEBI" id="CHEBI:15378"/>
        <dbReference type="ChEBI" id="CHEBI:57400"/>
        <dbReference type="ChEBI" id="CHEBI:57540"/>
        <dbReference type="ChEBI" id="CHEBI:57945"/>
        <dbReference type="ChEBI" id="CHEBI:606564"/>
        <dbReference type="EC" id="1.1.1.141"/>
    </reaction>
    <physiologicalReaction direction="left-to-right" evidence="18">
        <dbReference type="Rhea" id="RHEA:11877"/>
    </physiologicalReaction>
</comment>
<comment type="catalytic activity">
    <reaction evidence="12">
        <text>15-oxo-(5S,6R)-dihydroxy-(7E,9E,11Z)-eicosatrienoate + NADH + H(+) = (5S,6R,15S)-trihydroxy-(7E,9E,11Z)-eicosatrienoate + NAD(+)</text>
        <dbReference type="Rhea" id="RHEA:41596"/>
        <dbReference type="ChEBI" id="CHEBI:15378"/>
        <dbReference type="ChEBI" id="CHEBI:57540"/>
        <dbReference type="ChEBI" id="CHEBI:57945"/>
        <dbReference type="ChEBI" id="CHEBI:78325"/>
        <dbReference type="ChEBI" id="CHEBI:78329"/>
    </reaction>
    <physiologicalReaction direction="left-to-right" evidence="12">
        <dbReference type="Rhea" id="RHEA:41597"/>
    </physiologicalReaction>
</comment>
<dbReference type="InterPro" id="IPR036291">
    <property type="entry name" value="NAD(P)-bd_dom_sf"/>
</dbReference>
<comment type="catalytic activity">
    <reaction evidence="14">
        <text>resolvin D1 + NAD(+) = 17-oxoresolvin D1 + NADH + H(+)</text>
        <dbReference type="Rhea" id="RHEA:50128"/>
        <dbReference type="ChEBI" id="CHEBI:15378"/>
        <dbReference type="ChEBI" id="CHEBI:57540"/>
        <dbReference type="ChEBI" id="CHEBI:57945"/>
        <dbReference type="ChEBI" id="CHEBI:132079"/>
        <dbReference type="ChEBI" id="CHEBI:132081"/>
    </reaction>
    <physiologicalReaction direction="left-to-right" evidence="14">
        <dbReference type="Rhea" id="RHEA:50129"/>
    </physiologicalReaction>
</comment>
<evidence type="ECO:0000256" key="12">
    <source>
        <dbReference type="ARBA" id="ARBA00048140"/>
    </source>
</evidence>
<evidence type="ECO:0000256" key="4">
    <source>
        <dbReference type="ARBA" id="ARBA00039060"/>
    </source>
</evidence>
<dbReference type="GO" id="GO:0016404">
    <property type="term" value="F:15-hydroxyprostaglandin dehydrogenase (NAD+) activity"/>
    <property type="evidence" value="ECO:0007669"/>
    <property type="project" value="UniProtKB-EC"/>
</dbReference>
<accession>A0ABD0YDM8</accession>
<evidence type="ECO:0000256" key="15">
    <source>
        <dbReference type="ARBA" id="ARBA00048393"/>
    </source>
</evidence>
<comment type="catalytic activity">
    <reaction evidence="13">
        <text>(11R)-hydroxy-(5Z,8Z,12E,14Z)-eicosatetraenoate + NAD(+) = 11-oxo-(5Z,8Z,12E,14Z)-eicosatetraenoate + NADH + H(+)</text>
        <dbReference type="Rhea" id="RHEA:48640"/>
        <dbReference type="ChEBI" id="CHEBI:15378"/>
        <dbReference type="ChEBI" id="CHEBI:57540"/>
        <dbReference type="ChEBI" id="CHEBI:57945"/>
        <dbReference type="ChEBI" id="CHEBI:78836"/>
        <dbReference type="ChEBI" id="CHEBI:90697"/>
    </reaction>
    <physiologicalReaction direction="left-to-right" evidence="13">
        <dbReference type="Rhea" id="RHEA:48641"/>
    </physiologicalReaction>
</comment>
<comment type="catalytic activity">
    <reaction evidence="16">
        <text>lipoxin A4 + NAD(+) = 15-oxo-(5S,6R)-dihydroxy-(7E,9E,11Z,13E)-eicosatetraenoate + NADH + H(+)</text>
        <dbReference type="Rhea" id="RHEA:41572"/>
        <dbReference type="ChEBI" id="CHEBI:15378"/>
        <dbReference type="ChEBI" id="CHEBI:57540"/>
        <dbReference type="ChEBI" id="CHEBI:57945"/>
        <dbReference type="ChEBI" id="CHEBI:67026"/>
        <dbReference type="ChEBI" id="CHEBI:78311"/>
    </reaction>
    <physiologicalReaction direction="left-to-right" evidence="16">
        <dbReference type="Rhea" id="RHEA:41573"/>
    </physiologicalReaction>
</comment>
<comment type="catalytic activity">
    <reaction evidence="11">
        <text>14-hydroxy-(4Z,7Z,10Z,12E,16Z,19Z)-docosahexaenoate + NAD(+) = 14-oxo-(4Z,7Z,10Z,12E,16Z,19Z)-docosahexaenoate + NADH + H(+)</text>
        <dbReference type="Rhea" id="RHEA:48952"/>
        <dbReference type="ChEBI" id="CHEBI:15378"/>
        <dbReference type="ChEBI" id="CHEBI:57540"/>
        <dbReference type="ChEBI" id="CHEBI:57945"/>
        <dbReference type="ChEBI" id="CHEBI:90866"/>
        <dbReference type="ChEBI" id="CHEBI:90867"/>
    </reaction>
    <physiologicalReaction direction="left-to-right" evidence="11">
        <dbReference type="Rhea" id="RHEA:48953"/>
    </physiologicalReaction>
</comment>
<comment type="catalytic activity">
    <reaction evidence="10">
        <text>resolvin D1 + NAD(+) = 8-oxoresolvin D1 + NADH + H(+)</text>
        <dbReference type="Rhea" id="RHEA:50124"/>
        <dbReference type="ChEBI" id="CHEBI:15378"/>
        <dbReference type="ChEBI" id="CHEBI:57540"/>
        <dbReference type="ChEBI" id="CHEBI:57945"/>
        <dbReference type="ChEBI" id="CHEBI:132079"/>
        <dbReference type="ChEBI" id="CHEBI:132080"/>
    </reaction>
    <physiologicalReaction direction="left-to-right" evidence="10">
        <dbReference type="Rhea" id="RHEA:50125"/>
    </physiologicalReaction>
</comment>
<dbReference type="EMBL" id="JBFDAA010000009">
    <property type="protein sequence ID" value="KAL1129421.1"/>
    <property type="molecule type" value="Genomic_DNA"/>
</dbReference>
<dbReference type="AlphaFoldDB" id="A0ABD0YDM8"/>
<dbReference type="GO" id="GO:0047034">
    <property type="term" value="F:15-hydroxyicosatetraenoate dehydrogenase activity"/>
    <property type="evidence" value="ECO:0007669"/>
    <property type="project" value="UniProtKB-EC"/>
</dbReference>
<evidence type="ECO:0000256" key="5">
    <source>
        <dbReference type="ARBA" id="ARBA00040276"/>
    </source>
</evidence>
<evidence type="ECO:0000256" key="8">
    <source>
        <dbReference type="ARBA" id="ARBA00045705"/>
    </source>
</evidence>
<evidence type="ECO:0000256" key="1">
    <source>
        <dbReference type="ARBA" id="ARBA00006484"/>
    </source>
</evidence>
<evidence type="ECO:0000256" key="21">
    <source>
        <dbReference type="ARBA" id="ARBA00049188"/>
    </source>
</evidence>